<dbReference type="EMBL" id="BLBS01000019">
    <property type="protein sequence ID" value="GET87196.1"/>
    <property type="molecule type" value="Genomic_DNA"/>
</dbReference>
<keyword evidence="2" id="KW-1185">Reference proteome</keyword>
<proteinExistence type="predicted"/>
<protein>
    <submittedName>
        <fullName evidence="1">Uncharacterized protein</fullName>
    </submittedName>
</protein>
<dbReference type="AlphaFoldDB" id="A0A640KBX8"/>
<gene>
    <name evidence="1" type="ORF">LtaPh_1501400</name>
</gene>
<dbReference type="VEuPathDB" id="TriTrypDB:LtaPh_1501400"/>
<evidence type="ECO:0000313" key="2">
    <source>
        <dbReference type="Proteomes" id="UP000419144"/>
    </source>
</evidence>
<dbReference type="Proteomes" id="UP000419144">
    <property type="component" value="Unassembled WGS sequence"/>
</dbReference>
<reference evidence="1" key="1">
    <citation type="submission" date="2019-11" db="EMBL/GenBank/DDBJ databases">
        <title>Leishmania tarentolae CDS.</title>
        <authorList>
            <person name="Goto Y."/>
            <person name="Yamagishi J."/>
        </authorList>
    </citation>
    <scope>NUCLEOTIDE SEQUENCE [LARGE SCALE GENOMIC DNA]</scope>
    <source>
        <strain evidence="1">Parrot Tar II</strain>
    </source>
</reference>
<organism evidence="1 2">
    <name type="scientific">Leishmania tarentolae</name>
    <name type="common">Sauroleishmania tarentolae</name>
    <dbReference type="NCBI Taxonomy" id="5689"/>
    <lineage>
        <taxon>Eukaryota</taxon>
        <taxon>Discoba</taxon>
        <taxon>Euglenozoa</taxon>
        <taxon>Kinetoplastea</taxon>
        <taxon>Metakinetoplastina</taxon>
        <taxon>Trypanosomatida</taxon>
        <taxon>Trypanosomatidae</taxon>
        <taxon>Leishmaniinae</taxon>
        <taxon>Leishmania</taxon>
        <taxon>lizard Leishmania</taxon>
    </lineage>
</organism>
<sequence length="183" mass="19760">MAFVTRHYMAEEDFEDFSDVPLKLHSFLEFLDAGLPTADGSNTEKPNSSSNVSESSVEELLESDICGSLRVAPSKAAVDLPRQCYCLDNVHCMCGRFFLPPLLTRNAAGVLPPLTNGLVTSGPEEDSVDAAHTSSTKTTTSFGERMYISLCPNPVKLAAPVPVMSLTMMPMTSTSTTTMGRRC</sequence>
<name>A0A640KBX8_LEITA</name>
<comment type="caution">
    <text evidence="1">The sequence shown here is derived from an EMBL/GenBank/DDBJ whole genome shotgun (WGS) entry which is preliminary data.</text>
</comment>
<accession>A0A640KBX8</accession>
<dbReference type="OrthoDB" id="263245at2759"/>
<evidence type="ECO:0000313" key="1">
    <source>
        <dbReference type="EMBL" id="GET87196.1"/>
    </source>
</evidence>